<keyword evidence="1" id="KW-0175">Coiled coil</keyword>
<accession>A0A4Q7DHN0</accession>
<dbReference type="Proteomes" id="UP000293550">
    <property type="component" value="Unassembled WGS sequence"/>
</dbReference>
<dbReference type="AlphaFoldDB" id="A0A4Q7DHN0"/>
<organism evidence="2 3">
    <name type="scientific">Candidatus Finniella inopinata</name>
    <dbReference type="NCBI Taxonomy" id="1696036"/>
    <lineage>
        <taxon>Bacteria</taxon>
        <taxon>Pseudomonadati</taxon>
        <taxon>Pseudomonadota</taxon>
        <taxon>Alphaproteobacteria</taxon>
        <taxon>Holosporales</taxon>
        <taxon>Candidatus Paracaedibacteraceae</taxon>
        <taxon>Candidatus Finniella</taxon>
    </lineage>
</organism>
<evidence type="ECO:0000256" key="1">
    <source>
        <dbReference type="SAM" id="Coils"/>
    </source>
</evidence>
<dbReference type="RefSeq" id="WP_130154054.1">
    <property type="nucleotide sequence ID" value="NZ_SCFB01000006.1"/>
</dbReference>
<evidence type="ECO:0000313" key="3">
    <source>
        <dbReference type="Proteomes" id="UP000293550"/>
    </source>
</evidence>
<proteinExistence type="predicted"/>
<name>A0A4Q7DHN0_9PROT</name>
<reference evidence="2 3" key="1">
    <citation type="submission" date="2018-10" db="EMBL/GenBank/DDBJ databases">
        <title>An updated phylogeny of the Alphaproteobacteria reveals that the parasitic Rickettsiales and Holosporales have independent origins.</title>
        <authorList>
            <person name="Munoz-Gomez S.A."/>
            <person name="Hess S."/>
            <person name="Burger G."/>
            <person name="Lang B.F."/>
            <person name="Susko E."/>
            <person name="Slamovits C.H."/>
            <person name="Roger A.J."/>
        </authorList>
    </citation>
    <scope>NUCLEOTIDE SEQUENCE [LARGE SCALE GENOMIC DNA]</scope>
    <source>
        <strain evidence="2">HOLO01</strain>
    </source>
</reference>
<gene>
    <name evidence="2" type="ORF">EQU50_05015</name>
</gene>
<dbReference type="EMBL" id="SCFB01000006">
    <property type="protein sequence ID" value="RZI45798.1"/>
    <property type="molecule type" value="Genomic_DNA"/>
</dbReference>
<comment type="caution">
    <text evidence="2">The sequence shown here is derived from an EMBL/GenBank/DDBJ whole genome shotgun (WGS) entry which is preliminary data.</text>
</comment>
<protein>
    <submittedName>
        <fullName evidence="2">Uncharacterized protein</fullName>
    </submittedName>
</protein>
<keyword evidence="3" id="KW-1185">Reference proteome</keyword>
<feature type="coiled-coil region" evidence="1">
    <location>
        <begin position="32"/>
        <end position="59"/>
    </location>
</feature>
<sequence length="120" mass="13900">MSKPASESFGYCDPGTQEGLVNFLNKEYRPQLFEKQELLKEQQTQKDRLQSQFNNEQQNLKLISMTAEEQAKLASEVDKLTKFYEAVKKAKVAAQNWSNGKGPKFEKDTKEILMPYKNLF</sequence>
<evidence type="ECO:0000313" key="2">
    <source>
        <dbReference type="EMBL" id="RZI45798.1"/>
    </source>
</evidence>